<evidence type="ECO:0000259" key="6">
    <source>
        <dbReference type="PROSITE" id="PS50119"/>
    </source>
</evidence>
<organism evidence="7 8">
    <name type="scientific">Paralvinella palmiformis</name>
    <dbReference type="NCBI Taxonomy" id="53620"/>
    <lineage>
        <taxon>Eukaryota</taxon>
        <taxon>Metazoa</taxon>
        <taxon>Spiralia</taxon>
        <taxon>Lophotrochozoa</taxon>
        <taxon>Annelida</taxon>
        <taxon>Polychaeta</taxon>
        <taxon>Sedentaria</taxon>
        <taxon>Canalipalpata</taxon>
        <taxon>Terebellida</taxon>
        <taxon>Terebelliformia</taxon>
        <taxon>Alvinellidae</taxon>
        <taxon>Paralvinella</taxon>
    </lineage>
</organism>
<keyword evidence="1" id="KW-0479">Metal-binding</keyword>
<dbReference type="InterPro" id="IPR013083">
    <property type="entry name" value="Znf_RING/FYVE/PHD"/>
</dbReference>
<keyword evidence="2 4" id="KW-0863">Zinc-finger</keyword>
<dbReference type="InterPro" id="IPR027370">
    <property type="entry name" value="Znf-RING_euk"/>
</dbReference>
<evidence type="ECO:0000256" key="3">
    <source>
        <dbReference type="ARBA" id="ARBA00022833"/>
    </source>
</evidence>
<feature type="domain" description="B box-type" evidence="6">
    <location>
        <begin position="244"/>
        <end position="286"/>
    </location>
</feature>
<evidence type="ECO:0000256" key="5">
    <source>
        <dbReference type="SAM" id="SignalP"/>
    </source>
</evidence>
<feature type="chain" id="PRO_5042270259" description="B box-type domain-containing protein" evidence="5">
    <location>
        <begin position="32"/>
        <end position="298"/>
    </location>
</feature>
<dbReference type="PANTHER" id="PTHR24099">
    <property type="entry name" value="E3 UBIQUITIN-PROTEIN LIGASE TRIM36-RELATED"/>
    <property type="match status" value="1"/>
</dbReference>
<feature type="domain" description="B box-type" evidence="6">
    <location>
        <begin position="180"/>
        <end position="231"/>
    </location>
</feature>
<evidence type="ECO:0000256" key="4">
    <source>
        <dbReference type="PROSITE-ProRule" id="PRU00024"/>
    </source>
</evidence>
<dbReference type="PANTHER" id="PTHR24099:SF15">
    <property type="entry name" value="E3 UBIQUITIN-PROTEIN LIGASE TRIM9"/>
    <property type="match status" value="1"/>
</dbReference>
<dbReference type="GO" id="GO:0008270">
    <property type="term" value="F:zinc ion binding"/>
    <property type="evidence" value="ECO:0007669"/>
    <property type="project" value="UniProtKB-KW"/>
</dbReference>
<feature type="non-terminal residue" evidence="7">
    <location>
        <position position="1"/>
    </location>
</feature>
<comment type="caution">
    <text evidence="7">The sequence shown here is derived from an EMBL/GenBank/DDBJ whole genome shotgun (WGS) entry which is preliminary data.</text>
</comment>
<dbReference type="InterPro" id="IPR050617">
    <property type="entry name" value="E3_ligase_FN3/SPRY"/>
</dbReference>
<dbReference type="SUPFAM" id="SSF57845">
    <property type="entry name" value="B-box zinc-binding domain"/>
    <property type="match status" value="1"/>
</dbReference>
<evidence type="ECO:0000256" key="2">
    <source>
        <dbReference type="ARBA" id="ARBA00022771"/>
    </source>
</evidence>
<dbReference type="SMART" id="SM00184">
    <property type="entry name" value="RING"/>
    <property type="match status" value="1"/>
</dbReference>
<dbReference type="EMBL" id="JAODUP010000391">
    <property type="protein sequence ID" value="KAK2150744.1"/>
    <property type="molecule type" value="Genomic_DNA"/>
</dbReference>
<evidence type="ECO:0000256" key="1">
    <source>
        <dbReference type="ARBA" id="ARBA00022723"/>
    </source>
</evidence>
<dbReference type="PROSITE" id="PS50119">
    <property type="entry name" value="ZF_BBOX"/>
    <property type="match status" value="2"/>
</dbReference>
<keyword evidence="8" id="KW-1185">Reference proteome</keyword>
<dbReference type="AlphaFoldDB" id="A0AAD9N1G6"/>
<protein>
    <recommendedName>
        <fullName evidence="6">B box-type domain-containing protein</fullName>
    </recommendedName>
</protein>
<dbReference type="Gene3D" id="3.30.160.60">
    <property type="entry name" value="Classic Zinc Finger"/>
    <property type="match status" value="1"/>
</dbReference>
<dbReference type="Gene3D" id="4.10.830.40">
    <property type="match status" value="1"/>
</dbReference>
<dbReference type="Pfam" id="PF00643">
    <property type="entry name" value="zf-B_box"/>
    <property type="match status" value="1"/>
</dbReference>
<sequence length="298" mass="32586">QELVSSVQRGDGYRHFVNIFFLLGTIVVTSSLDMEEELKCPVCRRLFTNPVTLPCSHTLCLACALSVQNPASHFHSGTAPDVGEGPSTNNLSEFADYPDVDKVSVVSETDSGVVCNSRPNSYVGTPNVGSWLFHTSLGNAFGICCPACRRVSLLDEHGANGLPKNRVLEGIVDRYVEGKRFTVRCQMCEGDTDTNVATQVCEQCEVYYCDTCRDNCHPMRGPLAKHNVVPTAEGKALIRAKHKSHGSCCPEHEDESPNLFCALCKAAICYICVQDGRHTNHEVQPLNTICKSQKVSCV</sequence>
<gene>
    <name evidence="7" type="ORF">LSH36_391g02081</name>
</gene>
<feature type="signal peptide" evidence="5">
    <location>
        <begin position="1"/>
        <end position="31"/>
    </location>
</feature>
<evidence type="ECO:0000313" key="8">
    <source>
        <dbReference type="Proteomes" id="UP001208570"/>
    </source>
</evidence>
<keyword evidence="5" id="KW-0732">Signal</keyword>
<evidence type="ECO:0000313" key="7">
    <source>
        <dbReference type="EMBL" id="KAK2150744.1"/>
    </source>
</evidence>
<dbReference type="Proteomes" id="UP001208570">
    <property type="component" value="Unassembled WGS sequence"/>
</dbReference>
<dbReference type="CDD" id="cd16576">
    <property type="entry name" value="RING-HC_TRIM9-like_C-I"/>
    <property type="match status" value="1"/>
</dbReference>
<dbReference type="Gene3D" id="3.30.40.10">
    <property type="entry name" value="Zinc/RING finger domain, C3HC4 (zinc finger)"/>
    <property type="match status" value="1"/>
</dbReference>
<dbReference type="CDD" id="cd19764">
    <property type="entry name" value="Bbox2_TRIM9-like"/>
    <property type="match status" value="1"/>
</dbReference>
<dbReference type="Pfam" id="PF13445">
    <property type="entry name" value="zf-RING_UBOX"/>
    <property type="match status" value="1"/>
</dbReference>
<dbReference type="SMART" id="SM00336">
    <property type="entry name" value="BBOX"/>
    <property type="match status" value="2"/>
</dbReference>
<proteinExistence type="predicted"/>
<reference evidence="7" key="1">
    <citation type="journal article" date="2023" name="Mol. Biol. Evol.">
        <title>Third-Generation Sequencing Reveals the Adaptive Role of the Epigenome in Three Deep-Sea Polychaetes.</title>
        <authorList>
            <person name="Perez M."/>
            <person name="Aroh O."/>
            <person name="Sun Y."/>
            <person name="Lan Y."/>
            <person name="Juniper S.K."/>
            <person name="Young C.R."/>
            <person name="Angers B."/>
            <person name="Qian P.Y."/>
        </authorList>
    </citation>
    <scope>NUCLEOTIDE SEQUENCE</scope>
    <source>
        <strain evidence="7">P08H-3</strain>
    </source>
</reference>
<name>A0AAD9N1G6_9ANNE</name>
<accession>A0AAD9N1G6</accession>
<keyword evidence="3" id="KW-0862">Zinc</keyword>
<dbReference type="InterPro" id="IPR001841">
    <property type="entry name" value="Znf_RING"/>
</dbReference>
<dbReference type="SUPFAM" id="SSF57850">
    <property type="entry name" value="RING/U-box"/>
    <property type="match status" value="1"/>
</dbReference>
<dbReference type="InterPro" id="IPR000315">
    <property type="entry name" value="Znf_B-box"/>
</dbReference>